<sequence length="130" mass="14191">MSFKDKVVVVTGSSSGIGASAAIEFVKEGANVVIVGRNEAKHNNVGEKCEKYVKNPLVIKAEMSNDADGKRIVFETIRNFGRIDVLVNNAGIGEMGDITNENFMEGYDRIINVNLRGVVYITHQAIPHLI</sequence>
<protein>
    <submittedName>
        <fullName evidence="1">Uncharacterized protein</fullName>
    </submittedName>
</protein>
<dbReference type="Pfam" id="PF00106">
    <property type="entry name" value="adh_short"/>
    <property type="match status" value="1"/>
</dbReference>
<gene>
    <name evidence="1" type="ORF">IPOD504_LOCUS7885</name>
</gene>
<organism evidence="1 2">
    <name type="scientific">Iphiclides podalirius</name>
    <name type="common">scarce swallowtail</name>
    <dbReference type="NCBI Taxonomy" id="110791"/>
    <lineage>
        <taxon>Eukaryota</taxon>
        <taxon>Metazoa</taxon>
        <taxon>Ecdysozoa</taxon>
        <taxon>Arthropoda</taxon>
        <taxon>Hexapoda</taxon>
        <taxon>Insecta</taxon>
        <taxon>Pterygota</taxon>
        <taxon>Neoptera</taxon>
        <taxon>Endopterygota</taxon>
        <taxon>Lepidoptera</taxon>
        <taxon>Glossata</taxon>
        <taxon>Ditrysia</taxon>
        <taxon>Papilionoidea</taxon>
        <taxon>Papilionidae</taxon>
        <taxon>Papilioninae</taxon>
        <taxon>Iphiclides</taxon>
    </lineage>
</organism>
<accession>A0ABN8I9X3</accession>
<dbReference type="Gene3D" id="3.40.50.720">
    <property type="entry name" value="NAD(P)-binding Rossmann-like Domain"/>
    <property type="match status" value="1"/>
</dbReference>
<name>A0ABN8I9X3_9NEOP</name>
<dbReference type="PANTHER" id="PTHR43975">
    <property type="entry name" value="ZGC:101858"/>
    <property type="match status" value="1"/>
</dbReference>
<dbReference type="PRINTS" id="PR00081">
    <property type="entry name" value="GDHRDH"/>
</dbReference>
<dbReference type="InterPro" id="IPR002347">
    <property type="entry name" value="SDR_fam"/>
</dbReference>
<keyword evidence="2" id="KW-1185">Reference proteome</keyword>
<dbReference type="SUPFAM" id="SSF51735">
    <property type="entry name" value="NAD(P)-binding Rossmann-fold domains"/>
    <property type="match status" value="1"/>
</dbReference>
<reference evidence="1" key="1">
    <citation type="submission" date="2022-03" db="EMBL/GenBank/DDBJ databases">
        <authorList>
            <person name="Martin H S."/>
        </authorList>
    </citation>
    <scope>NUCLEOTIDE SEQUENCE</scope>
</reference>
<dbReference type="InterPro" id="IPR036291">
    <property type="entry name" value="NAD(P)-bd_dom_sf"/>
</dbReference>
<evidence type="ECO:0000313" key="2">
    <source>
        <dbReference type="Proteomes" id="UP000837857"/>
    </source>
</evidence>
<proteinExistence type="predicted"/>
<feature type="non-terminal residue" evidence="1">
    <location>
        <position position="130"/>
    </location>
</feature>
<dbReference type="Proteomes" id="UP000837857">
    <property type="component" value="Chromosome 20"/>
</dbReference>
<evidence type="ECO:0000313" key="1">
    <source>
        <dbReference type="EMBL" id="CAH2051671.1"/>
    </source>
</evidence>
<dbReference type="PANTHER" id="PTHR43975:SF2">
    <property type="entry name" value="EG:BACR7A4.14 PROTEIN-RELATED"/>
    <property type="match status" value="1"/>
</dbReference>
<dbReference type="EMBL" id="OW152832">
    <property type="protein sequence ID" value="CAH2051671.1"/>
    <property type="molecule type" value="Genomic_DNA"/>
</dbReference>